<dbReference type="SUPFAM" id="SSF48452">
    <property type="entry name" value="TPR-like"/>
    <property type="match status" value="3"/>
</dbReference>
<sequence>MVNRKPISSRRILAAACLAAMGIAGVLVARGEPWAFLAARAARAAFAAGRSEDAAGPLQRWLDLRPNSAEANFLMARSRFAAGRVAEARRSLDRAEDLGYPARPVYRLKALLLTRAGMFAEAEPILLNLLNESDEPDPELDEALTRVYLETYRLELAAKVIRRWMLDAPKDAKPYLWLTEVDSRLEVDNPGVEERHYRDALALDPGLDKARLGLARSLAKLHRDEEAIAEYEAYLAANPSDPAGLLGLGEIRLNRGELDQARSLVGRALEIEPANPVAAKQLAALEVRRGDLPAALEHLTAAIKGDPLDVDALYQRMLTYSRLGRRSEAEDDRRRLDALRADQVAVVKLRDHLLADPSNVELRLEMASWMLQHGRDDQAIRWLRNILASQPRHPKASRLMADYHERRGELGLANHYRLLGETAQAGP</sequence>
<dbReference type="RefSeq" id="WP_168221785.1">
    <property type="nucleotide sequence ID" value="NZ_CP042997.1"/>
</dbReference>
<dbReference type="Pfam" id="PF13432">
    <property type="entry name" value="TPR_16"/>
    <property type="match status" value="1"/>
</dbReference>
<dbReference type="EMBL" id="CP042997">
    <property type="protein sequence ID" value="QEH34313.1"/>
    <property type="molecule type" value="Genomic_DNA"/>
</dbReference>
<dbReference type="Proteomes" id="UP000324233">
    <property type="component" value="Chromosome"/>
</dbReference>
<evidence type="ECO:0000313" key="5">
    <source>
        <dbReference type="Proteomes" id="UP000324233"/>
    </source>
</evidence>
<evidence type="ECO:0000313" key="4">
    <source>
        <dbReference type="EMBL" id="QEH34313.1"/>
    </source>
</evidence>
<dbReference type="PROSITE" id="PS50005">
    <property type="entry name" value="TPR"/>
    <property type="match status" value="1"/>
</dbReference>
<dbReference type="PANTHER" id="PTHR44227">
    <property type="match status" value="1"/>
</dbReference>
<dbReference type="PANTHER" id="PTHR44227:SF3">
    <property type="entry name" value="PROTEIN O-MANNOSYL-TRANSFERASE TMTC4"/>
    <property type="match status" value="1"/>
</dbReference>
<dbReference type="AlphaFoldDB" id="A0A5B9W177"/>
<dbReference type="Gene3D" id="1.25.40.10">
    <property type="entry name" value="Tetratricopeptide repeat domain"/>
    <property type="match status" value="3"/>
</dbReference>
<evidence type="ECO:0000256" key="2">
    <source>
        <dbReference type="ARBA" id="ARBA00022803"/>
    </source>
</evidence>
<dbReference type="SMART" id="SM00028">
    <property type="entry name" value="TPR"/>
    <property type="match status" value="3"/>
</dbReference>
<dbReference type="InterPro" id="IPR052346">
    <property type="entry name" value="O-mannosyl-transferase_TMTC"/>
</dbReference>
<dbReference type="InterPro" id="IPR011990">
    <property type="entry name" value="TPR-like_helical_dom_sf"/>
</dbReference>
<dbReference type="KEGG" id="agv:OJF2_28490"/>
<keyword evidence="2 3" id="KW-0802">TPR repeat</keyword>
<evidence type="ECO:0000256" key="1">
    <source>
        <dbReference type="ARBA" id="ARBA00022737"/>
    </source>
</evidence>
<proteinExistence type="predicted"/>
<name>A0A5B9W177_9BACT</name>
<evidence type="ECO:0000256" key="3">
    <source>
        <dbReference type="PROSITE-ProRule" id="PRU00339"/>
    </source>
</evidence>
<protein>
    <submittedName>
        <fullName evidence="4">Tetratricopeptide repeat protein</fullName>
    </submittedName>
</protein>
<dbReference type="InterPro" id="IPR019734">
    <property type="entry name" value="TPR_rpt"/>
</dbReference>
<gene>
    <name evidence="4" type="ORF">OJF2_28490</name>
</gene>
<dbReference type="Pfam" id="PF14559">
    <property type="entry name" value="TPR_19"/>
    <property type="match status" value="2"/>
</dbReference>
<feature type="repeat" description="TPR" evidence="3">
    <location>
        <begin position="242"/>
        <end position="275"/>
    </location>
</feature>
<organism evidence="4 5">
    <name type="scientific">Aquisphaera giovannonii</name>
    <dbReference type="NCBI Taxonomy" id="406548"/>
    <lineage>
        <taxon>Bacteria</taxon>
        <taxon>Pseudomonadati</taxon>
        <taxon>Planctomycetota</taxon>
        <taxon>Planctomycetia</taxon>
        <taxon>Isosphaerales</taxon>
        <taxon>Isosphaeraceae</taxon>
        <taxon>Aquisphaera</taxon>
    </lineage>
</organism>
<reference evidence="4 5" key="1">
    <citation type="submission" date="2019-08" db="EMBL/GenBank/DDBJ databases">
        <title>Deep-cultivation of Planctomycetes and their phenomic and genomic characterization uncovers novel biology.</title>
        <authorList>
            <person name="Wiegand S."/>
            <person name="Jogler M."/>
            <person name="Boedeker C."/>
            <person name="Pinto D."/>
            <person name="Vollmers J."/>
            <person name="Rivas-Marin E."/>
            <person name="Kohn T."/>
            <person name="Peeters S.H."/>
            <person name="Heuer A."/>
            <person name="Rast P."/>
            <person name="Oberbeckmann S."/>
            <person name="Bunk B."/>
            <person name="Jeske O."/>
            <person name="Meyerdierks A."/>
            <person name="Storesund J.E."/>
            <person name="Kallscheuer N."/>
            <person name="Luecker S."/>
            <person name="Lage O.M."/>
            <person name="Pohl T."/>
            <person name="Merkel B.J."/>
            <person name="Hornburger P."/>
            <person name="Mueller R.-W."/>
            <person name="Bruemmer F."/>
            <person name="Labrenz M."/>
            <person name="Spormann A.M."/>
            <person name="Op den Camp H."/>
            <person name="Overmann J."/>
            <person name="Amann R."/>
            <person name="Jetten M.S.M."/>
            <person name="Mascher T."/>
            <person name="Medema M.H."/>
            <person name="Devos D.P."/>
            <person name="Kaster A.-K."/>
            <person name="Ovreas L."/>
            <person name="Rohde M."/>
            <person name="Galperin M.Y."/>
            <person name="Jogler C."/>
        </authorList>
    </citation>
    <scope>NUCLEOTIDE SEQUENCE [LARGE SCALE GENOMIC DNA]</scope>
    <source>
        <strain evidence="4 5">OJF2</strain>
    </source>
</reference>
<keyword evidence="1" id="KW-0677">Repeat</keyword>
<accession>A0A5B9W177</accession>
<keyword evidence="5" id="KW-1185">Reference proteome</keyword>